<proteinExistence type="predicted"/>
<evidence type="ECO:0000313" key="3">
    <source>
        <dbReference type="Proteomes" id="UP001595615"/>
    </source>
</evidence>
<protein>
    <submittedName>
        <fullName evidence="2">DUF2177 family protein</fullName>
    </submittedName>
</protein>
<feature type="transmembrane region" description="Helical" evidence="1">
    <location>
        <begin position="114"/>
        <end position="132"/>
    </location>
</feature>
<reference evidence="3" key="1">
    <citation type="journal article" date="2019" name="Int. J. Syst. Evol. Microbiol.">
        <title>The Global Catalogue of Microorganisms (GCM) 10K type strain sequencing project: providing services to taxonomists for standard genome sequencing and annotation.</title>
        <authorList>
            <consortium name="The Broad Institute Genomics Platform"/>
            <consortium name="The Broad Institute Genome Sequencing Center for Infectious Disease"/>
            <person name="Wu L."/>
            <person name="Ma J."/>
        </authorList>
    </citation>
    <scope>NUCLEOTIDE SEQUENCE [LARGE SCALE GENOMIC DNA]</scope>
    <source>
        <strain evidence="3">KCTC 42644</strain>
    </source>
</reference>
<dbReference type="Proteomes" id="UP001595615">
    <property type="component" value="Unassembled WGS sequence"/>
</dbReference>
<gene>
    <name evidence="2" type="ORF">ACFOMD_03850</name>
</gene>
<evidence type="ECO:0000313" key="2">
    <source>
        <dbReference type="EMBL" id="MFC3711689.1"/>
    </source>
</evidence>
<dbReference type="RefSeq" id="WP_380857111.1">
    <property type="nucleotide sequence ID" value="NZ_JBHRXV010000003.1"/>
</dbReference>
<keyword evidence="1" id="KW-1133">Transmembrane helix</keyword>
<organism evidence="2 3">
    <name type="scientific">Sphingoaurantiacus capsulatus</name>
    <dbReference type="NCBI Taxonomy" id="1771310"/>
    <lineage>
        <taxon>Bacteria</taxon>
        <taxon>Pseudomonadati</taxon>
        <taxon>Pseudomonadota</taxon>
        <taxon>Alphaproteobacteria</taxon>
        <taxon>Sphingomonadales</taxon>
        <taxon>Sphingosinicellaceae</taxon>
        <taxon>Sphingoaurantiacus</taxon>
    </lineage>
</organism>
<name>A0ABV7XAL1_9SPHN</name>
<feature type="transmembrane region" description="Helical" evidence="1">
    <location>
        <begin position="48"/>
        <end position="69"/>
    </location>
</feature>
<evidence type="ECO:0000256" key="1">
    <source>
        <dbReference type="SAM" id="Phobius"/>
    </source>
</evidence>
<dbReference type="Pfam" id="PF09945">
    <property type="entry name" value="DUF2177"/>
    <property type="match status" value="1"/>
</dbReference>
<keyword evidence="1" id="KW-0472">Membrane</keyword>
<feature type="transmembrane region" description="Helical" evidence="1">
    <location>
        <begin position="12"/>
        <end position="36"/>
    </location>
</feature>
<sequence length="135" mass="14378">MSRPPSTGRFLAAYGAALGTMLVLDALWLGFAIDMFRAVLGDMLLSDIRIAPAAIFYFGYVALVTAFAVDWATPNLAAAARRGAGLGLIGYGTYELTNYATMVPWTAKLVVIDMAWGAFVTAAIATMAQFVATKR</sequence>
<keyword evidence="1" id="KW-0812">Transmembrane</keyword>
<dbReference type="InterPro" id="IPR018687">
    <property type="entry name" value="DUF2177_membr"/>
</dbReference>
<dbReference type="EMBL" id="JBHRXV010000003">
    <property type="protein sequence ID" value="MFC3711689.1"/>
    <property type="molecule type" value="Genomic_DNA"/>
</dbReference>
<keyword evidence="3" id="KW-1185">Reference proteome</keyword>
<comment type="caution">
    <text evidence="2">The sequence shown here is derived from an EMBL/GenBank/DDBJ whole genome shotgun (WGS) entry which is preliminary data.</text>
</comment>
<accession>A0ABV7XAL1</accession>